<feature type="signal peptide" evidence="1">
    <location>
        <begin position="1"/>
        <end position="20"/>
    </location>
</feature>
<organism evidence="3 4">
    <name type="scientific">Neoarthrinium moseri</name>
    <dbReference type="NCBI Taxonomy" id="1658444"/>
    <lineage>
        <taxon>Eukaryota</taxon>
        <taxon>Fungi</taxon>
        <taxon>Dikarya</taxon>
        <taxon>Ascomycota</taxon>
        <taxon>Pezizomycotina</taxon>
        <taxon>Sordariomycetes</taxon>
        <taxon>Xylariomycetidae</taxon>
        <taxon>Amphisphaeriales</taxon>
        <taxon>Apiosporaceae</taxon>
        <taxon>Neoarthrinium</taxon>
    </lineage>
</organism>
<keyword evidence="4" id="KW-1185">Reference proteome</keyword>
<comment type="caution">
    <text evidence="3">The sequence shown here is derived from an EMBL/GenBank/DDBJ whole genome shotgun (WGS) entry which is preliminary data.</text>
</comment>
<dbReference type="InterPro" id="IPR058334">
    <property type="entry name" value="DUF8021"/>
</dbReference>
<evidence type="ECO:0000256" key="1">
    <source>
        <dbReference type="SAM" id="SignalP"/>
    </source>
</evidence>
<feature type="chain" id="PRO_5040349625" description="DUF8021 domain-containing protein" evidence="1">
    <location>
        <begin position="21"/>
        <end position="267"/>
    </location>
</feature>
<name>A0A9P9WPY2_9PEZI</name>
<reference evidence="3" key="1">
    <citation type="submission" date="2021-03" db="EMBL/GenBank/DDBJ databases">
        <title>Revisited historic fungal species revealed as producer of novel bioactive compounds through whole genome sequencing and comparative genomics.</title>
        <authorList>
            <person name="Vignolle G.A."/>
            <person name="Hochenegger N."/>
            <person name="Mach R.L."/>
            <person name="Mach-Aigner A.R."/>
            <person name="Javad Rahimi M."/>
            <person name="Salim K.A."/>
            <person name="Chan C.M."/>
            <person name="Lim L.B.L."/>
            <person name="Cai F."/>
            <person name="Druzhinina I.S."/>
            <person name="U'Ren J.M."/>
            <person name="Derntl C."/>
        </authorList>
    </citation>
    <scope>NUCLEOTIDE SEQUENCE</scope>
    <source>
        <strain evidence="3">TUCIM 5799</strain>
    </source>
</reference>
<dbReference type="Pfam" id="PF26061">
    <property type="entry name" value="DUF8021"/>
    <property type="match status" value="1"/>
</dbReference>
<gene>
    <name evidence="3" type="ORF">JX265_004743</name>
</gene>
<dbReference type="AlphaFoldDB" id="A0A9P9WPY2"/>
<feature type="domain" description="DUF8021" evidence="2">
    <location>
        <begin position="153"/>
        <end position="263"/>
    </location>
</feature>
<protein>
    <recommendedName>
        <fullName evidence="2">DUF8021 domain-containing protein</fullName>
    </recommendedName>
</protein>
<accession>A0A9P9WPY2</accession>
<proteinExistence type="predicted"/>
<evidence type="ECO:0000259" key="2">
    <source>
        <dbReference type="Pfam" id="PF26061"/>
    </source>
</evidence>
<dbReference type="EMBL" id="JAFIMR010000009">
    <property type="protein sequence ID" value="KAI1874535.1"/>
    <property type="molecule type" value="Genomic_DNA"/>
</dbReference>
<evidence type="ECO:0000313" key="4">
    <source>
        <dbReference type="Proteomes" id="UP000829685"/>
    </source>
</evidence>
<evidence type="ECO:0000313" key="3">
    <source>
        <dbReference type="EMBL" id="KAI1874535.1"/>
    </source>
</evidence>
<dbReference type="Proteomes" id="UP000829685">
    <property type="component" value="Unassembled WGS sequence"/>
</dbReference>
<sequence length="267" mass="29418">MCGLYTCLIALAAVFPAVLAECNRTHLFEWAHNFVDAQALGFAGYLDGASDDFVYQENNKTMDLTAGVMRKMLKIDHNRTIADSVTCSSYTEIISADAAQPYVIGAQIHHNPSDMKAYLVDSIVSTTGSWLFNATQTLHYALQENWGVLPENKRDTRTTLKNAADAYLNIWSNKSAIDAVPWGTPCARLEGGAYTGKGEPNDSCKVGIPTNNNQAPNSHRRYVIDETVGSASVLCIFEHLQMAPDSHEFRLEGGKLRYVHTITVPQK</sequence>
<keyword evidence="1" id="KW-0732">Signal</keyword>